<name>A0A8H7XP15_PSICU</name>
<reference evidence="8" key="1">
    <citation type="submission" date="2021-02" db="EMBL/GenBank/DDBJ databases">
        <title>Psilocybe cubensis genome.</title>
        <authorList>
            <person name="Mckernan K.J."/>
            <person name="Crawford S."/>
            <person name="Trippe A."/>
            <person name="Kane L.T."/>
            <person name="Mclaughlin S."/>
        </authorList>
    </citation>
    <scope>NUCLEOTIDE SEQUENCE [LARGE SCALE GENOMIC DNA]</scope>
    <source>
        <strain evidence="8">MGC-MH-2018</strain>
    </source>
</reference>
<evidence type="ECO:0000256" key="5">
    <source>
        <dbReference type="SAM" id="MobiDB-lite"/>
    </source>
</evidence>
<evidence type="ECO:0000256" key="2">
    <source>
        <dbReference type="ARBA" id="ARBA00022692"/>
    </source>
</evidence>
<feature type="compositionally biased region" description="Low complexity" evidence="5">
    <location>
        <begin position="175"/>
        <end position="191"/>
    </location>
</feature>
<evidence type="ECO:0000256" key="4">
    <source>
        <dbReference type="ARBA" id="ARBA00023136"/>
    </source>
</evidence>
<protein>
    <recommendedName>
        <fullName evidence="7">MARVEL domain-containing protein</fullName>
    </recommendedName>
</protein>
<evidence type="ECO:0000313" key="8">
    <source>
        <dbReference type="EMBL" id="KAG5163138.1"/>
    </source>
</evidence>
<comment type="caution">
    <text evidence="8">The sequence shown here is derived from an EMBL/GenBank/DDBJ whole genome shotgun (WGS) entry which is preliminary data.</text>
</comment>
<keyword evidence="4 6" id="KW-0472">Membrane</keyword>
<gene>
    <name evidence="8" type="ORF">JR316_012006</name>
</gene>
<organism evidence="8">
    <name type="scientific">Psilocybe cubensis</name>
    <name type="common">Psychedelic mushroom</name>
    <name type="synonym">Stropharia cubensis</name>
    <dbReference type="NCBI Taxonomy" id="181762"/>
    <lineage>
        <taxon>Eukaryota</taxon>
        <taxon>Fungi</taxon>
        <taxon>Dikarya</taxon>
        <taxon>Basidiomycota</taxon>
        <taxon>Agaricomycotina</taxon>
        <taxon>Agaricomycetes</taxon>
        <taxon>Agaricomycetidae</taxon>
        <taxon>Agaricales</taxon>
        <taxon>Agaricineae</taxon>
        <taxon>Strophariaceae</taxon>
        <taxon>Psilocybe</taxon>
    </lineage>
</organism>
<evidence type="ECO:0000256" key="6">
    <source>
        <dbReference type="SAM" id="Phobius"/>
    </source>
</evidence>
<feature type="transmembrane region" description="Helical" evidence="6">
    <location>
        <begin position="102"/>
        <end position="124"/>
    </location>
</feature>
<keyword evidence="2 6" id="KW-0812">Transmembrane</keyword>
<evidence type="ECO:0000256" key="1">
    <source>
        <dbReference type="ARBA" id="ARBA00004141"/>
    </source>
</evidence>
<dbReference type="Pfam" id="PF01284">
    <property type="entry name" value="MARVEL"/>
    <property type="match status" value="1"/>
</dbReference>
<keyword evidence="3 6" id="KW-1133">Transmembrane helix</keyword>
<proteinExistence type="predicted"/>
<feature type="transmembrane region" description="Helical" evidence="6">
    <location>
        <begin position="77"/>
        <end position="95"/>
    </location>
</feature>
<sequence length="198" mass="21411">MASHSGPVHTHRLITLILSVIFSIIVMGLLANITHRTLGFRSATNWQILGLVISSLTILVFPLMLVASGAIHVITELILTMILFIVWVVSSAMIIHARRNNFGGVGCGFFRFFSISSLCSQLTAAEAFSIIIWILLLFYIIHLLAYGMSSKSRADGRSSWSRRMSEKGAYHDESGVATGNTGAPATTGVNTYPATAPA</sequence>
<dbReference type="EMBL" id="JAFIQS010000016">
    <property type="protein sequence ID" value="KAG5163138.1"/>
    <property type="molecule type" value="Genomic_DNA"/>
</dbReference>
<feature type="transmembrane region" description="Helical" evidence="6">
    <location>
        <begin position="46"/>
        <end position="71"/>
    </location>
</feature>
<comment type="subcellular location">
    <subcellularLocation>
        <location evidence="1">Membrane</location>
        <topology evidence="1">Multi-pass membrane protein</topology>
    </subcellularLocation>
</comment>
<dbReference type="InterPro" id="IPR008253">
    <property type="entry name" value="Marvel"/>
</dbReference>
<evidence type="ECO:0000256" key="3">
    <source>
        <dbReference type="ARBA" id="ARBA00022989"/>
    </source>
</evidence>
<feature type="transmembrane region" description="Helical" evidence="6">
    <location>
        <begin position="13"/>
        <end position="34"/>
    </location>
</feature>
<dbReference type="GO" id="GO:0016020">
    <property type="term" value="C:membrane"/>
    <property type="evidence" value="ECO:0007669"/>
    <property type="project" value="UniProtKB-SubCell"/>
</dbReference>
<dbReference type="OrthoDB" id="3364107at2759"/>
<evidence type="ECO:0000259" key="7">
    <source>
        <dbReference type="Pfam" id="PF01284"/>
    </source>
</evidence>
<dbReference type="AlphaFoldDB" id="A0A8H7XP15"/>
<accession>A0A8H7XP15</accession>
<feature type="transmembrane region" description="Helical" evidence="6">
    <location>
        <begin position="130"/>
        <end position="148"/>
    </location>
</feature>
<feature type="region of interest" description="Disordered" evidence="5">
    <location>
        <begin position="171"/>
        <end position="198"/>
    </location>
</feature>
<feature type="domain" description="MARVEL" evidence="7">
    <location>
        <begin position="10"/>
        <end position="138"/>
    </location>
</feature>